<protein>
    <submittedName>
        <fullName evidence="3">Purine catabolism regulatory protein</fullName>
    </submittedName>
</protein>
<dbReference type="Pfam" id="PF13556">
    <property type="entry name" value="HTH_30"/>
    <property type="match status" value="1"/>
</dbReference>
<dbReference type="InterPro" id="IPR042070">
    <property type="entry name" value="PucR_C-HTH_sf"/>
</dbReference>
<dbReference type="InterPro" id="IPR025736">
    <property type="entry name" value="PucR_C-HTH_dom"/>
</dbReference>
<dbReference type="Gene3D" id="1.10.10.2840">
    <property type="entry name" value="PucR C-terminal helix-turn-helix domain"/>
    <property type="match status" value="1"/>
</dbReference>
<gene>
    <name evidence="3" type="ordered locus">REQ_45770</name>
</gene>
<organism evidence="3">
    <name type="scientific">Rhodococcus hoagii (strain 103S)</name>
    <name type="common">Rhodococcus equi</name>
    <dbReference type="NCBI Taxonomy" id="685727"/>
    <lineage>
        <taxon>Bacteria</taxon>
        <taxon>Bacillati</taxon>
        <taxon>Actinomycetota</taxon>
        <taxon>Actinomycetes</taxon>
        <taxon>Mycobacteriales</taxon>
        <taxon>Nocardiaceae</taxon>
        <taxon>Prescottella</taxon>
    </lineage>
</organism>
<dbReference type="PANTHER" id="PTHR33744">
    <property type="entry name" value="CARBOHYDRATE DIACID REGULATOR"/>
    <property type="match status" value="1"/>
</dbReference>
<dbReference type="AlphaFoldDB" id="A0A3S5YD80"/>
<dbReference type="Pfam" id="PF07905">
    <property type="entry name" value="PucR"/>
    <property type="match status" value="1"/>
</dbReference>
<dbReference type="EMBL" id="FN563149">
    <property type="protein sequence ID" value="CBH50533.1"/>
    <property type="molecule type" value="Genomic_DNA"/>
</dbReference>
<dbReference type="PANTHER" id="PTHR33744:SF1">
    <property type="entry name" value="DNA-BINDING TRANSCRIPTIONAL ACTIVATOR ADER"/>
    <property type="match status" value="1"/>
</dbReference>
<reference evidence="3" key="1">
    <citation type="journal article" date="2010" name="PLoS Genet.">
        <title>The genome of a pathogenic rhodococcus: cooptive virulence underpinned by key gene acquisitions.</title>
        <authorList>
            <person name="Letek M."/>
            <person name="Gonzalez P."/>
            <person name="Macarthur I."/>
            <person name="Rodriguez H."/>
            <person name="Freeman T.C."/>
            <person name="Valero-Rello A."/>
            <person name="Blanco M."/>
            <person name="Buckley T."/>
            <person name="Cherevach I."/>
            <person name="Fahey R."/>
            <person name="Hapeshi A."/>
            <person name="Holdstock J."/>
            <person name="Leadon D."/>
            <person name="Navas J."/>
            <person name="Ocampo A."/>
            <person name="Quail M.A."/>
            <person name="Sanders M."/>
            <person name="Scortti M.M."/>
            <person name="Prescott J.F."/>
            <person name="Fogarty U."/>
            <person name="Meijer W.G."/>
            <person name="Parkhill J."/>
            <person name="Bentley S.D."/>
            <person name="Vazquez-Boland J.A."/>
        </authorList>
    </citation>
    <scope>NUCLEOTIDE SEQUENCE [LARGE SCALE GENOMIC DNA]</scope>
    <source>
        <strain evidence="3 4">103S</strain>
    </source>
</reference>
<feature type="domain" description="Purine catabolism PurC-like" evidence="1">
    <location>
        <begin position="10"/>
        <end position="122"/>
    </location>
</feature>
<accession>A0A3S5YD80</accession>
<evidence type="ECO:0000313" key="4">
    <source>
        <dbReference type="Proteomes" id="UP000006892"/>
    </source>
</evidence>
<evidence type="ECO:0000313" key="3">
    <source>
        <dbReference type="EMBL" id="CBH50533.1"/>
    </source>
</evidence>
<feature type="domain" description="PucR C-terminal helix-turn-helix" evidence="2">
    <location>
        <begin position="430"/>
        <end position="488"/>
    </location>
</feature>
<dbReference type="RefSeq" id="WP_013417584.1">
    <property type="nucleotide sequence ID" value="NC_014659.1"/>
</dbReference>
<name>A0A3S5YD80_RHOH1</name>
<dbReference type="InterPro" id="IPR012914">
    <property type="entry name" value="PucR_dom"/>
</dbReference>
<dbReference type="KEGG" id="req:REQ_45770"/>
<dbReference type="Proteomes" id="UP001154400">
    <property type="component" value="Chromosome"/>
</dbReference>
<evidence type="ECO:0000259" key="1">
    <source>
        <dbReference type="Pfam" id="PF07905"/>
    </source>
</evidence>
<sequence>MSELTVGDLVAMRQLGCRTIAGSGGLDRPVVWAHSCELDDPWNWVATDELLMTTGMCIPSDEALQIEMIRRLHTAGIAGMAIGDDLKAPPLTDGMLDEANALDLPILSVSHSTPFSAIGRTVGVATQSEQISRIARLSRLYEVARSATLADSSLLDRLSTELGHPLHVVDVEFGTEVLGRRGRMPAETVRALRQRVGGKLDRLPARQAVTVGDELVATAFALSTHRKCMLVVDGPSDIDMDAFGLLHAQSLIGIEVERATRDRERENASGALLFEQIVDGSLGSDAAQPRLEQSGLADREWVVIAFDSPHLRAARIYLGDDALPNLTCIVGEEGYLMTTADDMSGALDLLSGRIPHLGVSAPTSTIQRLPDSVRQARWALQAARADGSAVAEYSTASPLFLPRTLSEATFAARAVLGDLMDHDSANQSQLVETLDTFLTLDRSWTATAEKLMIHRQTLAYRLKRIETITGRSTKSSADISTFWMALIALRISRGGTNSRASGTR</sequence>
<proteinExistence type="predicted"/>
<evidence type="ECO:0000259" key="2">
    <source>
        <dbReference type="Pfam" id="PF13556"/>
    </source>
</evidence>
<dbReference type="InterPro" id="IPR051448">
    <property type="entry name" value="CdaR-like_regulators"/>
</dbReference>